<dbReference type="STRING" id="946122.A0A0C2WHF0"/>
<reference evidence="1 2" key="1">
    <citation type="submission" date="2014-04" db="EMBL/GenBank/DDBJ databases">
        <title>Evolutionary Origins and Diversification of the Mycorrhizal Mutualists.</title>
        <authorList>
            <consortium name="DOE Joint Genome Institute"/>
            <consortium name="Mycorrhizal Genomics Consortium"/>
            <person name="Kohler A."/>
            <person name="Kuo A."/>
            <person name="Nagy L.G."/>
            <person name="Floudas D."/>
            <person name="Copeland A."/>
            <person name="Barry K.W."/>
            <person name="Cichocki N."/>
            <person name="Veneault-Fourrey C."/>
            <person name="LaButti K."/>
            <person name="Lindquist E.A."/>
            <person name="Lipzen A."/>
            <person name="Lundell T."/>
            <person name="Morin E."/>
            <person name="Murat C."/>
            <person name="Riley R."/>
            <person name="Ohm R."/>
            <person name="Sun H."/>
            <person name="Tunlid A."/>
            <person name="Henrissat B."/>
            <person name="Grigoriev I.V."/>
            <person name="Hibbett D.S."/>
            <person name="Martin F."/>
        </authorList>
    </citation>
    <scope>NUCLEOTIDE SEQUENCE [LARGE SCALE GENOMIC DNA]</scope>
    <source>
        <strain evidence="1 2">Koide BX008</strain>
    </source>
</reference>
<gene>
    <name evidence="1" type="ORF">M378DRAFT_17430</name>
</gene>
<evidence type="ECO:0000313" key="2">
    <source>
        <dbReference type="Proteomes" id="UP000054549"/>
    </source>
</evidence>
<name>A0A0C2WHF0_AMAMK</name>
<dbReference type="InParanoid" id="A0A0C2WHF0"/>
<accession>A0A0C2WHF0</accession>
<sequence length="620" mass="70193">MNDGSDFIYDDCFSGSDFIELTERHIVTHDDMFLAFSIDGAQLYQNKKSDTWIAIWILLDLSPNQRYKKKNILPSTIIPGPNKPKVVDSFLFRALHHFSALQRENNGAGLRIWDVTIGRTIESCPIFALGTADTVGLTELDGRVGHHGANGCRLGCPMKGRHKPGSGHYFSAHLLPDHYTVHSCNHPDVDIRSLVPVSLDEYQHNLKLVGDSRDGTAYKKNRKQTGISQPSILIGLNKNLMIPVPRCFSLDLMHLVFLNIPDLLISLWRGTILRSPSDREPWEWVKLTGDVWVTHGQSEKISSGYKATEYFLYIFGLGPAFFRPILPQLYWQNFCKLVHGIRIVLQQSISGLQVQEAQTFLFQFIEEYEALYYQRRVDRLHFCRPCIHSLAHVPREITRIGPGAYSTQFTLERTIGDLGQEIRQPSNPFANLARCALQRSQINALKSMYPELDSTARSTLPRGSHDIGNGYIMQHRERHARNPETNEHRVALQTITSMQKILHDNSINFAEVQFYFLAQVDNDVSNNMHPFALVSIYSSPNVEILNQSFGTIWAARYNSIENLHVIPTSAIRSVVSMQPLPPLSPQEEGLWFVLEKLGLDDGQLNGYDETLGEEGGTAIL</sequence>
<dbReference type="EMBL" id="KN818451">
    <property type="protein sequence ID" value="KIL56056.1"/>
    <property type="molecule type" value="Genomic_DNA"/>
</dbReference>
<dbReference type="Proteomes" id="UP000054549">
    <property type="component" value="Unassembled WGS sequence"/>
</dbReference>
<evidence type="ECO:0000313" key="1">
    <source>
        <dbReference type="EMBL" id="KIL56056.1"/>
    </source>
</evidence>
<dbReference type="OrthoDB" id="2669721at2759"/>
<organism evidence="1 2">
    <name type="scientific">Amanita muscaria (strain Koide BX008)</name>
    <dbReference type="NCBI Taxonomy" id="946122"/>
    <lineage>
        <taxon>Eukaryota</taxon>
        <taxon>Fungi</taxon>
        <taxon>Dikarya</taxon>
        <taxon>Basidiomycota</taxon>
        <taxon>Agaricomycotina</taxon>
        <taxon>Agaricomycetes</taxon>
        <taxon>Agaricomycetidae</taxon>
        <taxon>Agaricales</taxon>
        <taxon>Pluteineae</taxon>
        <taxon>Amanitaceae</taxon>
        <taxon>Amanita</taxon>
    </lineage>
</organism>
<proteinExistence type="predicted"/>
<protein>
    <submittedName>
        <fullName evidence="1">Uncharacterized protein</fullName>
    </submittedName>
</protein>
<dbReference type="PANTHER" id="PTHR46579">
    <property type="entry name" value="F5/8 TYPE C DOMAIN-CONTAINING PROTEIN-RELATED"/>
    <property type="match status" value="1"/>
</dbReference>
<dbReference type="AlphaFoldDB" id="A0A0C2WHF0"/>
<dbReference type="HOGENOM" id="CLU_007337_0_2_1"/>
<dbReference type="PANTHER" id="PTHR46579:SF1">
    <property type="entry name" value="F5_8 TYPE C DOMAIN-CONTAINING PROTEIN"/>
    <property type="match status" value="1"/>
</dbReference>
<keyword evidence="2" id="KW-1185">Reference proteome</keyword>